<reference evidence="1 2" key="1">
    <citation type="submission" date="2016-01" db="EMBL/GenBank/DDBJ databases">
        <title>Genome Sequences of Twelve Sporeforming Bacillus Species Isolated from Foods.</title>
        <authorList>
            <person name="Berendsen E.M."/>
            <person name="Wells-Bennik M.H."/>
            <person name="Krawcyk A.O."/>
            <person name="De Jong A."/>
            <person name="Holsappel S."/>
            <person name="Eijlander R.T."/>
            <person name="Kuipers O.P."/>
        </authorList>
    </citation>
    <scope>NUCLEOTIDE SEQUENCE [LARGE SCALE GENOMIC DNA]</scope>
    <source>
        <strain evidence="1 2">B4098</strain>
    </source>
</reference>
<dbReference type="Gene3D" id="3.30.40.30">
    <property type="entry name" value="YqaI domain"/>
    <property type="match status" value="1"/>
</dbReference>
<proteinExistence type="predicted"/>
<accession>A0A150K680</accession>
<evidence type="ECO:0000313" key="1">
    <source>
        <dbReference type="EMBL" id="KYC64718.1"/>
    </source>
</evidence>
<sequence>MIEHPDIRRAIRTGYPASEHQHYGFDFFGNEVSKGEEIMTLDDEFFLKQELSHDAIAILHYMGAKSKIAK</sequence>
<dbReference type="RefSeq" id="WP_061566361.1">
    <property type="nucleotide sequence ID" value="NZ_LQYG01000024.1"/>
</dbReference>
<organism evidence="1 2">
    <name type="scientific">Heyndrickxia coagulans</name>
    <name type="common">Weizmannia coagulans</name>
    <dbReference type="NCBI Taxonomy" id="1398"/>
    <lineage>
        <taxon>Bacteria</taxon>
        <taxon>Bacillati</taxon>
        <taxon>Bacillota</taxon>
        <taxon>Bacilli</taxon>
        <taxon>Bacillales</taxon>
        <taxon>Bacillaceae</taxon>
        <taxon>Heyndrickxia</taxon>
    </lineage>
</organism>
<dbReference type="EMBL" id="LQYG01000024">
    <property type="protein sequence ID" value="KYC64718.1"/>
    <property type="molecule type" value="Genomic_DNA"/>
</dbReference>
<dbReference type="InterPro" id="IPR023118">
    <property type="entry name" value="YqaI_dom_sf"/>
</dbReference>
<protein>
    <submittedName>
        <fullName evidence="1">Uncharacterized protein</fullName>
    </submittedName>
</protein>
<dbReference type="Proteomes" id="UP000075288">
    <property type="component" value="Unassembled WGS sequence"/>
</dbReference>
<comment type="caution">
    <text evidence="1">The sequence shown here is derived from an EMBL/GenBank/DDBJ whole genome shotgun (WGS) entry which is preliminary data.</text>
</comment>
<dbReference type="SUPFAM" id="SSF160713">
    <property type="entry name" value="YqaI-like"/>
    <property type="match status" value="1"/>
</dbReference>
<evidence type="ECO:0000313" key="2">
    <source>
        <dbReference type="Proteomes" id="UP000075288"/>
    </source>
</evidence>
<dbReference type="AlphaFoldDB" id="A0A150K680"/>
<dbReference type="PATRIC" id="fig|1398.26.peg.1844"/>
<gene>
    <name evidence="1" type="ORF">B4098_3411</name>
</gene>
<name>A0A150K680_HEYCO</name>